<dbReference type="NCBIfam" id="TIGR04183">
    <property type="entry name" value="Por_Secre_tail"/>
    <property type="match status" value="1"/>
</dbReference>
<feature type="domain" description="Secretion system C-terminal sorting" evidence="1">
    <location>
        <begin position="353"/>
        <end position="422"/>
    </location>
</feature>
<evidence type="ECO:0000259" key="1">
    <source>
        <dbReference type="Pfam" id="PF18962"/>
    </source>
</evidence>
<comment type="caution">
    <text evidence="2">The sequence shown here is derived from an EMBL/GenBank/DDBJ whole genome shotgun (WGS) entry which is preliminary data.</text>
</comment>
<dbReference type="Proteomes" id="UP000618931">
    <property type="component" value="Unassembled WGS sequence"/>
</dbReference>
<dbReference type="Pfam" id="PF18962">
    <property type="entry name" value="Por_Secre_tail"/>
    <property type="match status" value="1"/>
</dbReference>
<dbReference type="EMBL" id="JADQDM010000013">
    <property type="protein sequence ID" value="MBF9223292.1"/>
    <property type="molecule type" value="Genomic_DNA"/>
</dbReference>
<protein>
    <submittedName>
        <fullName evidence="2">T9SS type A sorting domain-containing protein</fullName>
    </submittedName>
</protein>
<name>A0ABS0I9N0_9BACT</name>
<reference evidence="2 3" key="1">
    <citation type="submission" date="2020-11" db="EMBL/GenBank/DDBJ databases">
        <authorList>
            <person name="Kim M.K."/>
        </authorList>
    </citation>
    <scope>NUCLEOTIDE SEQUENCE [LARGE SCALE GENOMIC DNA]</scope>
    <source>
        <strain evidence="2 3">BT662</strain>
    </source>
</reference>
<proteinExistence type="predicted"/>
<dbReference type="InterPro" id="IPR026444">
    <property type="entry name" value="Secre_tail"/>
</dbReference>
<accession>A0ABS0I9N0</accession>
<organism evidence="2 3">
    <name type="scientific">Hymenobacter ruricola</name>
    <dbReference type="NCBI Taxonomy" id="2791023"/>
    <lineage>
        <taxon>Bacteria</taxon>
        <taxon>Pseudomonadati</taxon>
        <taxon>Bacteroidota</taxon>
        <taxon>Cytophagia</taxon>
        <taxon>Cytophagales</taxon>
        <taxon>Hymenobacteraceae</taxon>
        <taxon>Hymenobacter</taxon>
    </lineage>
</organism>
<gene>
    <name evidence="2" type="ORF">I2H31_19460</name>
</gene>
<evidence type="ECO:0000313" key="2">
    <source>
        <dbReference type="EMBL" id="MBF9223292.1"/>
    </source>
</evidence>
<evidence type="ECO:0000313" key="3">
    <source>
        <dbReference type="Proteomes" id="UP000618931"/>
    </source>
</evidence>
<keyword evidence="3" id="KW-1185">Reference proteome</keyword>
<sequence length="431" mass="45995">MWQQVRVLVFSTKIYLTRWDYQSPPNNPIAWDGLPGGTQRIKGQIDIATGTAFGTWWWFPLPVFGYESYAALADNFCFVPTASALDVPQFDNITTRASYISNVTTGPSQPLPVSFIAQGPYTSPNTGQAAYNFEHPRFPGRQAQWMFNEMENNLAANISLTCATECSLADGKTIAGPVTVCGPSTFTSPLQDPRYTYTWTATPATLFTVANGTGPTFQTSNASNGLGIVQLTISAGCAPISLFKDVAVGPPASPATQGPNWGTDCGPVTKVCRIDNFDPQATYAISVTGALSLIGTGVSSSGTYAVRTGRTGGLVGHIEITATNGCGTSDISALNVITPCGDNGLQAARSATLYPNPARETVDVHIEDADAARPVTVRLYDATGRPRAEQASRGAETTLRLHTEKLPAGLYFVHILRGGQVVKREQLQIEK</sequence>